<name>A0ABN5AQ97_9BACI</name>
<accession>A0ABN5AQ97</accession>
<protein>
    <submittedName>
        <fullName evidence="1">Uncharacterized protein</fullName>
    </submittedName>
</protein>
<dbReference type="RefSeq" id="WP_088272987.1">
    <property type="nucleotide sequence ID" value="NZ_CABJEH010000001.1"/>
</dbReference>
<dbReference type="GeneID" id="92852102"/>
<keyword evidence="2" id="KW-1185">Reference proteome</keyword>
<dbReference type="Proteomes" id="UP000196877">
    <property type="component" value="Chromosome"/>
</dbReference>
<evidence type="ECO:0000313" key="1">
    <source>
        <dbReference type="EMBL" id="ASB90457.1"/>
    </source>
</evidence>
<dbReference type="EMBL" id="CP021920">
    <property type="protein sequence ID" value="ASB90457.1"/>
    <property type="molecule type" value="Genomic_DNA"/>
</dbReference>
<proteinExistence type="predicted"/>
<reference evidence="1 2" key="1">
    <citation type="submission" date="2017-06" db="EMBL/GenBank/DDBJ databases">
        <title>Genome sequence of Bacillus sonorensis strain SRCM101395.</title>
        <authorList>
            <person name="Cho S.H."/>
        </authorList>
    </citation>
    <scope>NUCLEOTIDE SEQUENCE [LARGE SCALE GENOMIC DNA]</scope>
    <source>
        <strain evidence="1 2">SRCM101395</strain>
    </source>
</reference>
<organism evidence="1 2">
    <name type="scientific">Bacillus sonorensis</name>
    <dbReference type="NCBI Taxonomy" id="119858"/>
    <lineage>
        <taxon>Bacteria</taxon>
        <taxon>Bacillati</taxon>
        <taxon>Bacillota</taxon>
        <taxon>Bacilli</taxon>
        <taxon>Bacillales</taxon>
        <taxon>Bacillaceae</taxon>
        <taxon>Bacillus</taxon>
    </lineage>
</organism>
<sequence>MAIEWISSEIPRDLKAFITVDNYGRFCMSMGARRALKLPEKTGFQLFLAYDKDERRIIVGKPGHVSIKGDVRPFKFDPRGYSSARPYIRKQNLYGPDLPQRFYLIGDGEASKQPYLAYPKGTYAFQLDE</sequence>
<gene>
    <name evidence="1" type="ORF">S101395_03954</name>
</gene>
<evidence type="ECO:0000313" key="2">
    <source>
        <dbReference type="Proteomes" id="UP000196877"/>
    </source>
</evidence>